<dbReference type="EMBL" id="MU251770">
    <property type="protein sequence ID" value="KAG9229427.1"/>
    <property type="molecule type" value="Genomic_DNA"/>
</dbReference>
<protein>
    <submittedName>
        <fullName evidence="1">Uncharacterized protein</fullName>
    </submittedName>
</protein>
<dbReference type="AlphaFoldDB" id="A0A9P7YA53"/>
<name>A0A9P7YA53_9HELO</name>
<reference evidence="1" key="1">
    <citation type="journal article" date="2021" name="IMA Fungus">
        <title>Genomic characterization of three marine fungi, including Emericellopsis atlantica sp. nov. with signatures of a generalist lifestyle and marine biomass degradation.</title>
        <authorList>
            <person name="Hagestad O.C."/>
            <person name="Hou L."/>
            <person name="Andersen J.H."/>
            <person name="Hansen E.H."/>
            <person name="Altermark B."/>
            <person name="Li C."/>
            <person name="Kuhnert E."/>
            <person name="Cox R.J."/>
            <person name="Crous P.W."/>
            <person name="Spatafora J.W."/>
            <person name="Lail K."/>
            <person name="Amirebrahimi M."/>
            <person name="Lipzen A."/>
            <person name="Pangilinan J."/>
            <person name="Andreopoulos W."/>
            <person name="Hayes R.D."/>
            <person name="Ng V."/>
            <person name="Grigoriev I.V."/>
            <person name="Jackson S.A."/>
            <person name="Sutton T.D.S."/>
            <person name="Dobson A.D.W."/>
            <person name="Rama T."/>
        </authorList>
    </citation>
    <scope>NUCLEOTIDE SEQUENCE</scope>
    <source>
        <strain evidence="1">TRa018bII</strain>
    </source>
</reference>
<evidence type="ECO:0000313" key="1">
    <source>
        <dbReference type="EMBL" id="KAG9229427.1"/>
    </source>
</evidence>
<gene>
    <name evidence="1" type="ORF">BJ875DRAFT_488930</name>
</gene>
<dbReference type="Proteomes" id="UP000824998">
    <property type="component" value="Unassembled WGS sequence"/>
</dbReference>
<organism evidence="1 2">
    <name type="scientific">Amylocarpus encephaloides</name>
    <dbReference type="NCBI Taxonomy" id="45428"/>
    <lineage>
        <taxon>Eukaryota</taxon>
        <taxon>Fungi</taxon>
        <taxon>Dikarya</taxon>
        <taxon>Ascomycota</taxon>
        <taxon>Pezizomycotina</taxon>
        <taxon>Leotiomycetes</taxon>
        <taxon>Helotiales</taxon>
        <taxon>Helotiales incertae sedis</taxon>
        <taxon>Amylocarpus</taxon>
    </lineage>
</organism>
<proteinExistence type="predicted"/>
<sequence>MEVYRQVQLPPEALTVARALQRQLSKPVYGIHRIPSESTRVDVLTDIWTNITVQNPMFRLTSARPLAQQIIKEIETRNTANTSGPTAISRACTPLAQADEWSDLPSRLLQEVNLGYIHMQSRSHSQSRWHTTFFWHLLDYTGPPLDDNHLPWPARKITMMMQKTLSTGPISMAPYDANPENIDCLERIWAGIGTEGKEYRLLGTTQESKEVITRLSAMNRAGPAGAGHRERVRRWSTREWEDIAEEVLNGLLVTPRVIEFQLLESGGALGIGVGAGPRWSTVIINDLL</sequence>
<accession>A0A9P7YA53</accession>
<keyword evidence="2" id="KW-1185">Reference proteome</keyword>
<evidence type="ECO:0000313" key="2">
    <source>
        <dbReference type="Proteomes" id="UP000824998"/>
    </source>
</evidence>
<comment type="caution">
    <text evidence="1">The sequence shown here is derived from an EMBL/GenBank/DDBJ whole genome shotgun (WGS) entry which is preliminary data.</text>
</comment>